<name>A0ABR6XPU2_9BURK</name>
<protein>
    <submittedName>
        <fullName evidence="1">Uncharacterized protein</fullName>
    </submittedName>
</protein>
<comment type="caution">
    <text evidence="1">The sequence shown here is derived from an EMBL/GenBank/DDBJ whole genome shotgun (WGS) entry which is preliminary data.</text>
</comment>
<reference evidence="1 2" key="1">
    <citation type="submission" date="2020-08" db="EMBL/GenBank/DDBJ databases">
        <title>Novel species isolated from subtropical streams in China.</title>
        <authorList>
            <person name="Lu H."/>
        </authorList>
    </citation>
    <scope>NUCLEOTIDE SEQUENCE [LARGE SCALE GENOMIC DNA]</scope>
    <source>
        <strain evidence="1 2">KCTC 52442</strain>
    </source>
</reference>
<dbReference type="EMBL" id="JACOFU010000003">
    <property type="protein sequence ID" value="MBC3831512.1"/>
    <property type="molecule type" value="Genomic_DNA"/>
</dbReference>
<accession>A0ABR6XPU2</accession>
<keyword evidence="2" id="KW-1185">Reference proteome</keyword>
<proteinExistence type="predicted"/>
<evidence type="ECO:0000313" key="1">
    <source>
        <dbReference type="EMBL" id="MBC3831512.1"/>
    </source>
</evidence>
<gene>
    <name evidence="1" type="ORF">H8K33_08320</name>
</gene>
<evidence type="ECO:0000313" key="2">
    <source>
        <dbReference type="Proteomes" id="UP000643610"/>
    </source>
</evidence>
<dbReference type="Proteomes" id="UP000643610">
    <property type="component" value="Unassembled WGS sequence"/>
</dbReference>
<organism evidence="1 2">
    <name type="scientific">Undibacterium amnicola</name>
    <dbReference type="NCBI Taxonomy" id="1834038"/>
    <lineage>
        <taxon>Bacteria</taxon>
        <taxon>Pseudomonadati</taxon>
        <taxon>Pseudomonadota</taxon>
        <taxon>Betaproteobacteria</taxon>
        <taxon>Burkholderiales</taxon>
        <taxon>Oxalobacteraceae</taxon>
        <taxon>Undibacterium</taxon>
    </lineage>
</organism>
<sequence>MVAYRPETINAAERVVMLKDGLALEVRTAANSAANSHVAKGEEEALVA</sequence>
<dbReference type="RefSeq" id="WP_186890565.1">
    <property type="nucleotide sequence ID" value="NZ_JACOFU010000003.1"/>
</dbReference>